<protein>
    <submittedName>
        <fullName evidence="1">Uncharacterized protein</fullName>
    </submittedName>
</protein>
<proteinExistence type="predicted"/>
<organism evidence="1 2">
    <name type="scientific">Mycobacterium tuberculosis</name>
    <dbReference type="NCBI Taxonomy" id="1773"/>
    <lineage>
        <taxon>Bacteria</taxon>
        <taxon>Bacillati</taxon>
        <taxon>Actinomycetota</taxon>
        <taxon>Actinomycetes</taxon>
        <taxon>Mycobacteriales</taxon>
        <taxon>Mycobacteriaceae</taxon>
        <taxon>Mycobacterium</taxon>
        <taxon>Mycobacterium tuberculosis complex</taxon>
    </lineage>
</organism>
<dbReference type="Proteomes" id="UP000039217">
    <property type="component" value="Unassembled WGS sequence"/>
</dbReference>
<dbReference type="EMBL" id="CQQC01000578">
    <property type="protein sequence ID" value="CNV23478.1"/>
    <property type="molecule type" value="Genomic_DNA"/>
</dbReference>
<evidence type="ECO:0000313" key="2">
    <source>
        <dbReference type="Proteomes" id="UP000039217"/>
    </source>
</evidence>
<name>A0A655EJ07_MYCTX</name>
<dbReference type="AlphaFoldDB" id="A0A655EJ07"/>
<reference evidence="1 2" key="1">
    <citation type="submission" date="2015-03" db="EMBL/GenBank/DDBJ databases">
        <authorList>
            <consortium name="Pathogen Informatics"/>
        </authorList>
    </citation>
    <scope>NUCLEOTIDE SEQUENCE [LARGE SCALE GENOMIC DNA]</scope>
    <source>
        <strain evidence="1 2">D00501624</strain>
    </source>
</reference>
<sequence>MHGGVLTHREVVQNEHERLGVFADALAPGSVGVPAGEVGEHAGGFGEAHVAAAAGHGVDKCLCYMGFSDADRAVEDDRFAGIQPAQRGQIAQHRTGQFRVGSEVEVFEGGLGFELGAA</sequence>
<accession>A0A655EJ07</accession>
<evidence type="ECO:0000313" key="1">
    <source>
        <dbReference type="EMBL" id="CNV23478.1"/>
    </source>
</evidence>
<gene>
    <name evidence="1" type="ORF">ERS007661_01872</name>
</gene>